<comment type="caution">
    <text evidence="3">The sequence shown here is derived from an EMBL/GenBank/DDBJ whole genome shotgun (WGS) entry which is preliminary data.</text>
</comment>
<dbReference type="Proteomes" id="UP000230002">
    <property type="component" value="Unassembled WGS sequence"/>
</dbReference>
<accession>A0A2G8SNX8</accession>
<keyword evidence="2" id="KW-0472">Membrane</keyword>
<keyword evidence="2" id="KW-0812">Transmembrane</keyword>
<feature type="transmembrane region" description="Helical" evidence="2">
    <location>
        <begin position="120"/>
        <end position="142"/>
    </location>
</feature>
<evidence type="ECO:0000256" key="1">
    <source>
        <dbReference type="SAM" id="MobiDB-lite"/>
    </source>
</evidence>
<feature type="transmembrane region" description="Helical" evidence="2">
    <location>
        <begin position="208"/>
        <end position="228"/>
    </location>
</feature>
<feature type="region of interest" description="Disordered" evidence="1">
    <location>
        <begin position="1"/>
        <end position="20"/>
    </location>
</feature>
<name>A0A2G8SNX8_9APHY</name>
<dbReference type="OrthoDB" id="10447348at2759"/>
<dbReference type="EMBL" id="AYKW01000003">
    <property type="protein sequence ID" value="PIL35278.1"/>
    <property type="molecule type" value="Genomic_DNA"/>
</dbReference>
<sequence length="238" mass="25504">MAFYRREHSTSSSSDRGQIAGCSPLVEEGSSCTSPSETRHPDVPYEFPICRCLLIPTSSPNASESLTAWVLAPLSIHPASPGFFLVSLLLDLALFYLVQALQFTAGVTLLHALYPAEPDYAMSTASSMRIGAAGGAMFVGVVTLRSLLQLGCCDAEEDTPEQWTGVWDAVPVGCLQAKRTPDVRYVAFIGIAGSVAFGRGMYDMSSLLHAATAALVGYVVLSLSKGALSWVRRRRFGF</sequence>
<reference evidence="3 4" key="1">
    <citation type="journal article" date="2015" name="Sci. Rep.">
        <title>Chromosome-level genome map provides insights into diverse defense mechanisms in the medicinal fungus Ganoderma sinense.</title>
        <authorList>
            <person name="Zhu Y."/>
            <person name="Xu J."/>
            <person name="Sun C."/>
            <person name="Zhou S."/>
            <person name="Xu H."/>
            <person name="Nelson D.R."/>
            <person name="Qian J."/>
            <person name="Song J."/>
            <person name="Luo H."/>
            <person name="Xiang L."/>
            <person name="Li Y."/>
            <person name="Xu Z."/>
            <person name="Ji A."/>
            <person name="Wang L."/>
            <person name="Lu S."/>
            <person name="Hayward A."/>
            <person name="Sun W."/>
            <person name="Li X."/>
            <person name="Schwartz D.C."/>
            <person name="Wang Y."/>
            <person name="Chen S."/>
        </authorList>
    </citation>
    <scope>NUCLEOTIDE SEQUENCE [LARGE SCALE GENOMIC DNA]</scope>
    <source>
        <strain evidence="3 4">ZZ0214-1</strain>
    </source>
</reference>
<evidence type="ECO:0000313" key="4">
    <source>
        <dbReference type="Proteomes" id="UP000230002"/>
    </source>
</evidence>
<keyword evidence="2" id="KW-1133">Transmembrane helix</keyword>
<dbReference type="AlphaFoldDB" id="A0A2G8SNX8"/>
<protein>
    <submittedName>
        <fullName evidence="3">Uncharacterized protein</fullName>
    </submittedName>
</protein>
<feature type="transmembrane region" description="Helical" evidence="2">
    <location>
        <begin position="185"/>
        <end position="202"/>
    </location>
</feature>
<organism evidence="3 4">
    <name type="scientific">Ganoderma sinense ZZ0214-1</name>
    <dbReference type="NCBI Taxonomy" id="1077348"/>
    <lineage>
        <taxon>Eukaryota</taxon>
        <taxon>Fungi</taxon>
        <taxon>Dikarya</taxon>
        <taxon>Basidiomycota</taxon>
        <taxon>Agaricomycotina</taxon>
        <taxon>Agaricomycetes</taxon>
        <taxon>Polyporales</taxon>
        <taxon>Polyporaceae</taxon>
        <taxon>Ganoderma</taxon>
    </lineage>
</organism>
<keyword evidence="4" id="KW-1185">Reference proteome</keyword>
<evidence type="ECO:0000313" key="3">
    <source>
        <dbReference type="EMBL" id="PIL35278.1"/>
    </source>
</evidence>
<proteinExistence type="predicted"/>
<feature type="transmembrane region" description="Helical" evidence="2">
    <location>
        <begin position="93"/>
        <end position="114"/>
    </location>
</feature>
<evidence type="ECO:0000256" key="2">
    <source>
        <dbReference type="SAM" id="Phobius"/>
    </source>
</evidence>
<gene>
    <name evidence="3" type="ORF">GSI_02003</name>
</gene>